<evidence type="ECO:0000256" key="5">
    <source>
        <dbReference type="SAM" id="Phobius"/>
    </source>
</evidence>
<feature type="transmembrane region" description="Helical" evidence="5">
    <location>
        <begin position="33"/>
        <end position="53"/>
    </location>
</feature>
<dbReference type="EMBL" id="KQ458575">
    <property type="protein sequence ID" value="KPJ05794.1"/>
    <property type="molecule type" value="Genomic_DNA"/>
</dbReference>
<dbReference type="PANTHER" id="PTHR23507">
    <property type="entry name" value="ZGC:174356"/>
    <property type="match status" value="1"/>
</dbReference>
<keyword evidence="8" id="KW-1185">Reference proteome</keyword>
<dbReference type="PROSITE" id="PS50850">
    <property type="entry name" value="MFS"/>
    <property type="match status" value="1"/>
</dbReference>
<dbReference type="InterPro" id="IPR036259">
    <property type="entry name" value="MFS_trans_sf"/>
</dbReference>
<name>A0A194QK93_PAPXU</name>
<protein>
    <submittedName>
        <fullName evidence="7">Proton-coupled folate transporter</fullName>
    </submittedName>
</protein>
<reference evidence="7 8" key="1">
    <citation type="journal article" date="2015" name="Nat. Commun.">
        <title>Outbred genome sequencing and CRISPR/Cas9 gene editing in butterflies.</title>
        <authorList>
            <person name="Li X."/>
            <person name="Fan D."/>
            <person name="Zhang W."/>
            <person name="Liu G."/>
            <person name="Zhang L."/>
            <person name="Zhao L."/>
            <person name="Fang X."/>
            <person name="Chen L."/>
            <person name="Dong Y."/>
            <person name="Chen Y."/>
            <person name="Ding Y."/>
            <person name="Zhao R."/>
            <person name="Feng M."/>
            <person name="Zhu Y."/>
            <person name="Feng Y."/>
            <person name="Jiang X."/>
            <person name="Zhu D."/>
            <person name="Xiang H."/>
            <person name="Feng X."/>
            <person name="Li S."/>
            <person name="Wang J."/>
            <person name="Zhang G."/>
            <person name="Kronforst M.R."/>
            <person name="Wang W."/>
        </authorList>
    </citation>
    <scope>NUCLEOTIDE SEQUENCE [LARGE SCALE GENOMIC DNA]</scope>
    <source>
        <strain evidence="7">Ya'a_city_454_Px</strain>
        <tissue evidence="7">Whole body</tissue>
    </source>
</reference>
<dbReference type="InterPro" id="IPR011701">
    <property type="entry name" value="MFS"/>
</dbReference>
<sequence length="493" mass="54423">MANNTDHIAENTATISIRGPPGRPYKITIELPLFLCMLGISLSGSAISNIIFFRTCSHLLNHTKEECKGFLSPIRSNSTKLLENDVQGYATFVLTVKTVMESIGPAIMSMFLGVWSDTYGRKPLIVYPMLGLALSSMLIVVYGLIDLNPWWYILTVIPFSFTGGFVVLFTGAYCYVSDIATTENMSLRMVFIDATISLGNVLGSLISTYLILLIGNVNLLLVSATLHVLAYAFTNVYVKESLVGALEGGFCKILDWLHVREMVHECFKERPNHGRIQILLLIFVRCISVFLLIGTLGLEYLYSREKLNWALDDYNTYSAVSTAVLFVGSFFGIMVVQKLLRISDLTFAIISFLMAGTEFVLKAFAVTSWQMYLSVSISFFKDLSGSLIRSFVTKTFPVEDIAKIFALMCALEGVSISFFKDLSGSLIRSFVTKTFPVEDIAKIFALMCALEGLSPIVAPVVFNTIYGLTLTTFPGTFYLLSAGLVAVNIVLIG</sequence>
<feature type="transmembrane region" description="Helical" evidence="5">
    <location>
        <begin position="278"/>
        <end position="302"/>
    </location>
</feature>
<evidence type="ECO:0000256" key="3">
    <source>
        <dbReference type="ARBA" id="ARBA00022989"/>
    </source>
</evidence>
<dbReference type="Gene3D" id="1.20.1250.20">
    <property type="entry name" value="MFS general substrate transporter like domains"/>
    <property type="match status" value="1"/>
</dbReference>
<dbReference type="Proteomes" id="UP000053268">
    <property type="component" value="Unassembled WGS sequence"/>
</dbReference>
<dbReference type="GO" id="GO:0016020">
    <property type="term" value="C:membrane"/>
    <property type="evidence" value="ECO:0007669"/>
    <property type="project" value="UniProtKB-SubCell"/>
</dbReference>
<comment type="subcellular location">
    <subcellularLocation>
        <location evidence="1">Membrane</location>
        <topology evidence="1">Multi-pass membrane protein</topology>
    </subcellularLocation>
</comment>
<dbReference type="STRING" id="66420.A0A194QK93"/>
<feature type="transmembrane region" description="Helical" evidence="5">
    <location>
        <begin position="440"/>
        <end position="462"/>
    </location>
</feature>
<feature type="transmembrane region" description="Helical" evidence="5">
    <location>
        <begin position="188"/>
        <end position="211"/>
    </location>
</feature>
<feature type="transmembrane region" description="Helical" evidence="5">
    <location>
        <begin position="89"/>
        <end position="112"/>
    </location>
</feature>
<feature type="transmembrane region" description="Helical" evidence="5">
    <location>
        <begin position="345"/>
        <end position="365"/>
    </location>
</feature>
<gene>
    <name evidence="7" type="ORF">RR46_02316</name>
</gene>
<evidence type="ECO:0000256" key="2">
    <source>
        <dbReference type="ARBA" id="ARBA00022692"/>
    </source>
</evidence>
<keyword evidence="3 5" id="KW-1133">Transmembrane helix</keyword>
<accession>A0A194QK93</accession>
<keyword evidence="4 5" id="KW-0472">Membrane</keyword>
<evidence type="ECO:0000313" key="8">
    <source>
        <dbReference type="Proteomes" id="UP000053268"/>
    </source>
</evidence>
<dbReference type="AlphaFoldDB" id="A0A194QK93"/>
<feature type="domain" description="Major facilitator superfamily (MFS) profile" evidence="6">
    <location>
        <begin position="32"/>
        <end position="493"/>
    </location>
</feature>
<evidence type="ECO:0000259" key="6">
    <source>
        <dbReference type="PROSITE" id="PS50850"/>
    </source>
</evidence>
<organism evidence="7 8">
    <name type="scientific">Papilio xuthus</name>
    <name type="common">Asian swallowtail butterfly</name>
    <dbReference type="NCBI Taxonomy" id="66420"/>
    <lineage>
        <taxon>Eukaryota</taxon>
        <taxon>Metazoa</taxon>
        <taxon>Ecdysozoa</taxon>
        <taxon>Arthropoda</taxon>
        <taxon>Hexapoda</taxon>
        <taxon>Insecta</taxon>
        <taxon>Pterygota</taxon>
        <taxon>Neoptera</taxon>
        <taxon>Endopterygota</taxon>
        <taxon>Lepidoptera</taxon>
        <taxon>Glossata</taxon>
        <taxon>Ditrysia</taxon>
        <taxon>Papilionoidea</taxon>
        <taxon>Papilionidae</taxon>
        <taxon>Papilioninae</taxon>
        <taxon>Papilio</taxon>
    </lineage>
</organism>
<dbReference type="InterPro" id="IPR020846">
    <property type="entry name" value="MFS_dom"/>
</dbReference>
<feature type="transmembrane region" description="Helical" evidence="5">
    <location>
        <begin position="151"/>
        <end position="176"/>
    </location>
</feature>
<dbReference type="Pfam" id="PF07690">
    <property type="entry name" value="MFS_1"/>
    <property type="match status" value="1"/>
</dbReference>
<dbReference type="GO" id="GO:0022857">
    <property type="term" value="F:transmembrane transporter activity"/>
    <property type="evidence" value="ECO:0007669"/>
    <property type="project" value="InterPro"/>
</dbReference>
<evidence type="ECO:0000256" key="1">
    <source>
        <dbReference type="ARBA" id="ARBA00004141"/>
    </source>
</evidence>
<proteinExistence type="predicted"/>
<feature type="transmembrane region" description="Helical" evidence="5">
    <location>
        <begin position="468"/>
        <end position="492"/>
    </location>
</feature>
<keyword evidence="2 5" id="KW-0812">Transmembrane</keyword>
<feature type="transmembrane region" description="Helical" evidence="5">
    <location>
        <begin position="314"/>
        <end position="333"/>
    </location>
</feature>
<evidence type="ECO:0000256" key="4">
    <source>
        <dbReference type="ARBA" id="ARBA00023136"/>
    </source>
</evidence>
<feature type="transmembrane region" description="Helical" evidence="5">
    <location>
        <begin position="124"/>
        <end position="145"/>
    </location>
</feature>
<dbReference type="PANTHER" id="PTHR23507:SF39">
    <property type="entry name" value="GH23453P-RELATED"/>
    <property type="match status" value="1"/>
</dbReference>
<dbReference type="SUPFAM" id="SSF103473">
    <property type="entry name" value="MFS general substrate transporter"/>
    <property type="match status" value="1"/>
</dbReference>
<evidence type="ECO:0000313" key="7">
    <source>
        <dbReference type="EMBL" id="KPJ05794.1"/>
    </source>
</evidence>